<dbReference type="OrthoDB" id="9798386at2"/>
<dbReference type="PROSITE" id="PS00136">
    <property type="entry name" value="SUBTILASE_ASP"/>
    <property type="match status" value="1"/>
</dbReference>
<dbReference type="PROSITE" id="PS51892">
    <property type="entry name" value="SUBTILASE"/>
    <property type="match status" value="1"/>
</dbReference>
<keyword evidence="4 5" id="KW-0720">Serine protease</keyword>
<gene>
    <name evidence="7" type="ORF">NSA23_10780</name>
</gene>
<dbReference type="InterPro" id="IPR000209">
    <property type="entry name" value="Peptidase_S8/S53_dom"/>
</dbReference>
<dbReference type="PRINTS" id="PR00723">
    <property type="entry name" value="SUBTILISIN"/>
</dbReference>
<dbReference type="Gene3D" id="3.40.50.200">
    <property type="entry name" value="Peptidase S8/S53 domain"/>
    <property type="match status" value="1"/>
</dbReference>
<dbReference type="Proteomes" id="UP001142078">
    <property type="component" value="Unassembled WGS sequence"/>
</dbReference>
<dbReference type="RefSeq" id="WP_042678596.1">
    <property type="nucleotide sequence ID" value="NZ_CABKTM010000007.1"/>
</dbReference>
<feature type="active site" description="Charge relay system" evidence="5">
    <location>
        <position position="259"/>
    </location>
</feature>
<sequence>MNILLNQLINKHSNFYEMVDAKYKDYLWNLRLINVESLWNKGVEDKLKQIKIAIIDSGIDHSHNDLKNIERQGFNFIDNSLDLRDDFGHGTKINGIIAGSRNGEGICGIASEANIFNLKVINHSGTGRVRNIIEAFRWSIENKMDIINMSIGHPADIDSEGDTFKRLILEERKIIREAIELGIVIVGAVGNVPGIASQVPACYEGVIPVASYGVFNTNPIKFYPSQLNSNYDSKTIFAPGEHILTTIKGNSYGYDSGSSMSAAHITGIVGYLKAMNNRLNSRQIHKILIETSSTLETNKSHINIVNTEKAIEQVELIVC</sequence>
<accession>A0A9X2S5H7</accession>
<dbReference type="EMBL" id="JANJZL010000007">
    <property type="protein sequence ID" value="MCR2044595.1"/>
    <property type="molecule type" value="Genomic_DNA"/>
</dbReference>
<feature type="active site" description="Charge relay system" evidence="5">
    <location>
        <position position="56"/>
    </location>
</feature>
<dbReference type="InterPro" id="IPR015500">
    <property type="entry name" value="Peptidase_S8_subtilisin-rel"/>
</dbReference>
<reference evidence="7" key="1">
    <citation type="submission" date="2022-07" db="EMBL/GenBank/DDBJ databases">
        <title>Enhanced cultured diversity of the mouse gut microbiota enables custom-made synthetic communities.</title>
        <authorList>
            <person name="Afrizal A."/>
        </authorList>
    </citation>
    <scope>NUCLEOTIDE SEQUENCE</scope>
    <source>
        <strain evidence="7">DSM 29482</strain>
    </source>
</reference>
<dbReference type="PANTHER" id="PTHR43806:SF11">
    <property type="entry name" value="CEREVISIN-RELATED"/>
    <property type="match status" value="1"/>
</dbReference>
<feature type="active site" description="Charge relay system" evidence="5">
    <location>
        <position position="89"/>
    </location>
</feature>
<evidence type="ECO:0000256" key="5">
    <source>
        <dbReference type="PROSITE-ProRule" id="PRU01240"/>
    </source>
</evidence>
<name>A0A9X2S5H7_9FIRM</name>
<dbReference type="SUPFAM" id="SSF52743">
    <property type="entry name" value="Subtilisin-like"/>
    <property type="match status" value="1"/>
</dbReference>
<feature type="domain" description="Peptidase S8/S53" evidence="6">
    <location>
        <begin position="48"/>
        <end position="297"/>
    </location>
</feature>
<keyword evidence="2 5" id="KW-0645">Protease</keyword>
<evidence type="ECO:0000256" key="3">
    <source>
        <dbReference type="ARBA" id="ARBA00022801"/>
    </source>
</evidence>
<evidence type="ECO:0000256" key="4">
    <source>
        <dbReference type="ARBA" id="ARBA00022825"/>
    </source>
</evidence>
<dbReference type="AlphaFoldDB" id="A0A9X2S5H7"/>
<comment type="caution">
    <text evidence="7">The sequence shown here is derived from an EMBL/GenBank/DDBJ whole genome shotgun (WGS) entry which is preliminary data.</text>
</comment>
<dbReference type="GO" id="GO:0006508">
    <property type="term" value="P:proteolysis"/>
    <property type="evidence" value="ECO:0007669"/>
    <property type="project" value="UniProtKB-KW"/>
</dbReference>
<dbReference type="InterPro" id="IPR023827">
    <property type="entry name" value="Peptidase_S8_Asp-AS"/>
</dbReference>
<evidence type="ECO:0000256" key="1">
    <source>
        <dbReference type="ARBA" id="ARBA00011073"/>
    </source>
</evidence>
<dbReference type="InterPro" id="IPR050131">
    <property type="entry name" value="Peptidase_S8_subtilisin-like"/>
</dbReference>
<dbReference type="GO" id="GO:0004252">
    <property type="term" value="F:serine-type endopeptidase activity"/>
    <property type="evidence" value="ECO:0007669"/>
    <property type="project" value="UniProtKB-UniRule"/>
</dbReference>
<keyword evidence="8" id="KW-1185">Reference proteome</keyword>
<dbReference type="PANTHER" id="PTHR43806">
    <property type="entry name" value="PEPTIDASE S8"/>
    <property type="match status" value="1"/>
</dbReference>
<organism evidence="7 8">
    <name type="scientific">Anaerosalibacter massiliensis</name>
    <dbReference type="NCBI Taxonomy" id="1347392"/>
    <lineage>
        <taxon>Bacteria</taxon>
        <taxon>Bacillati</taxon>
        <taxon>Bacillota</taxon>
        <taxon>Tissierellia</taxon>
        <taxon>Tissierellales</taxon>
        <taxon>Sporanaerobacteraceae</taxon>
        <taxon>Anaerosalibacter</taxon>
    </lineage>
</organism>
<proteinExistence type="inferred from homology"/>
<evidence type="ECO:0000256" key="2">
    <source>
        <dbReference type="ARBA" id="ARBA00022670"/>
    </source>
</evidence>
<dbReference type="Pfam" id="PF00082">
    <property type="entry name" value="Peptidase_S8"/>
    <property type="match status" value="1"/>
</dbReference>
<evidence type="ECO:0000313" key="7">
    <source>
        <dbReference type="EMBL" id="MCR2044595.1"/>
    </source>
</evidence>
<protein>
    <submittedName>
        <fullName evidence="7">S8 family serine peptidase</fullName>
    </submittedName>
</protein>
<dbReference type="InterPro" id="IPR036852">
    <property type="entry name" value="Peptidase_S8/S53_dom_sf"/>
</dbReference>
<keyword evidence="3 5" id="KW-0378">Hydrolase</keyword>
<evidence type="ECO:0000259" key="6">
    <source>
        <dbReference type="Pfam" id="PF00082"/>
    </source>
</evidence>
<comment type="similarity">
    <text evidence="1 5">Belongs to the peptidase S8 family.</text>
</comment>
<evidence type="ECO:0000313" key="8">
    <source>
        <dbReference type="Proteomes" id="UP001142078"/>
    </source>
</evidence>